<dbReference type="SUPFAM" id="SSF52540">
    <property type="entry name" value="P-loop containing nucleoside triphosphate hydrolases"/>
    <property type="match status" value="1"/>
</dbReference>
<dbReference type="Proteomes" id="UP001500571">
    <property type="component" value="Unassembled WGS sequence"/>
</dbReference>
<evidence type="ECO:0000313" key="1">
    <source>
        <dbReference type="EMBL" id="GAA1950405.1"/>
    </source>
</evidence>
<proteinExistence type="predicted"/>
<gene>
    <name evidence="1" type="ORF">GCM10009798_07160</name>
</gene>
<dbReference type="EMBL" id="BAAAPB010000001">
    <property type="protein sequence ID" value="GAA1950405.1"/>
    <property type="molecule type" value="Genomic_DNA"/>
</dbReference>
<organism evidence="1 2">
    <name type="scientific">Nocardioides panacihumi</name>
    <dbReference type="NCBI Taxonomy" id="400774"/>
    <lineage>
        <taxon>Bacteria</taxon>
        <taxon>Bacillati</taxon>
        <taxon>Actinomycetota</taxon>
        <taxon>Actinomycetes</taxon>
        <taxon>Propionibacteriales</taxon>
        <taxon>Nocardioidaceae</taxon>
        <taxon>Nocardioides</taxon>
    </lineage>
</organism>
<evidence type="ECO:0000313" key="2">
    <source>
        <dbReference type="Proteomes" id="UP001500571"/>
    </source>
</evidence>
<dbReference type="RefSeq" id="WP_344042486.1">
    <property type="nucleotide sequence ID" value="NZ_BAAAPB010000001.1"/>
</dbReference>
<evidence type="ECO:0008006" key="3">
    <source>
        <dbReference type="Google" id="ProtNLM"/>
    </source>
</evidence>
<accession>A0ABP5BUD8</accession>
<reference evidence="2" key="1">
    <citation type="journal article" date="2019" name="Int. J. Syst. Evol. Microbiol.">
        <title>The Global Catalogue of Microorganisms (GCM) 10K type strain sequencing project: providing services to taxonomists for standard genome sequencing and annotation.</title>
        <authorList>
            <consortium name="The Broad Institute Genomics Platform"/>
            <consortium name="The Broad Institute Genome Sequencing Center for Infectious Disease"/>
            <person name="Wu L."/>
            <person name="Ma J."/>
        </authorList>
    </citation>
    <scope>NUCLEOTIDE SEQUENCE [LARGE SCALE GENOMIC DNA]</scope>
    <source>
        <strain evidence="2">JCM 15309</strain>
    </source>
</reference>
<comment type="caution">
    <text evidence="1">The sequence shown here is derived from an EMBL/GenBank/DDBJ whole genome shotgun (WGS) entry which is preliminary data.</text>
</comment>
<dbReference type="Gene3D" id="3.40.50.300">
    <property type="entry name" value="P-loop containing nucleotide triphosphate hydrolases"/>
    <property type="match status" value="1"/>
</dbReference>
<protein>
    <recommendedName>
        <fullName evidence="3">Sulfotransferase family protein</fullName>
    </recommendedName>
</protein>
<dbReference type="InterPro" id="IPR027417">
    <property type="entry name" value="P-loop_NTPase"/>
</dbReference>
<name>A0ABP5BUD8_9ACTN</name>
<sequence length="409" mass="45980">MARRVLLHIGTPKTATTYLQDILFRNRDVLEKHDVHYPVVHFDDHFRAALDLTRREWGGLEDEVVGEWDALAARTRSLGGTVIISNEILAGASAEQAARAVASFGDAEVHLVLTVRDLGRQIPAEWQETVKHYNTETYAEFLRIIESRQGRSADLFWRVQHLPDILERWAGDLPPEQVHLVTAPPAGARSDVLLGRLEQAFGIDDLPLAYESNRTNAGLGVAETALIRMLNERVDRSLPDIKYRYLVREVLAHRQLAERTTRTGSSRVTLPPDHRPWVDELAESWIAQLDTAGYAVTGDLADLHPAPSRLEYVDPDHADTREVLAAAVESIMALVHEGSRMIVEEEELREQLHRARAELDLQRSIPLRRRVREKAFDTLNGNAAGQKALGAYRRLRGQVARPLPGAGRH</sequence>
<keyword evidence="2" id="KW-1185">Reference proteome</keyword>